<dbReference type="PRINTS" id="PR00419">
    <property type="entry name" value="ADXRDTASE"/>
</dbReference>
<organism evidence="3 4">
    <name type="scientific">Microvirga guangxiensis</name>
    <dbReference type="NCBI Taxonomy" id="549386"/>
    <lineage>
        <taxon>Bacteria</taxon>
        <taxon>Pseudomonadati</taxon>
        <taxon>Pseudomonadota</taxon>
        <taxon>Alphaproteobacteria</taxon>
        <taxon>Hyphomicrobiales</taxon>
        <taxon>Methylobacteriaceae</taxon>
        <taxon>Microvirga</taxon>
    </lineage>
</organism>
<keyword evidence="2" id="KW-1133">Transmembrane helix</keyword>
<dbReference type="Pfam" id="PF13738">
    <property type="entry name" value="Pyr_redox_3"/>
    <property type="match status" value="1"/>
</dbReference>
<dbReference type="InterPro" id="IPR036188">
    <property type="entry name" value="FAD/NAD-bd_sf"/>
</dbReference>
<feature type="transmembrane region" description="Helical" evidence="2">
    <location>
        <begin position="6"/>
        <end position="26"/>
    </location>
</feature>
<name>A0A1G5JWZ0_9HYPH</name>
<reference evidence="4" key="1">
    <citation type="submission" date="2016-10" db="EMBL/GenBank/DDBJ databases">
        <authorList>
            <person name="Varghese N."/>
            <person name="Submissions S."/>
        </authorList>
    </citation>
    <scope>NUCLEOTIDE SEQUENCE [LARGE SCALE GENOMIC DNA]</scope>
    <source>
        <strain evidence="4">CGMCC 1.7666</strain>
    </source>
</reference>
<dbReference type="PANTHER" id="PTHR43539:SF78">
    <property type="entry name" value="FLAVIN-CONTAINING MONOOXYGENASE"/>
    <property type="match status" value="1"/>
</dbReference>
<evidence type="ECO:0000313" key="4">
    <source>
        <dbReference type="Proteomes" id="UP000199569"/>
    </source>
</evidence>
<evidence type="ECO:0000313" key="3">
    <source>
        <dbReference type="EMBL" id="SCY92827.1"/>
    </source>
</evidence>
<dbReference type="PANTHER" id="PTHR43539">
    <property type="entry name" value="FLAVIN-BINDING MONOOXYGENASE-LIKE PROTEIN (AFU_ORTHOLOGUE AFUA_4G09220)"/>
    <property type="match status" value="1"/>
</dbReference>
<sequence>MTSLDTLPVAIIGAGPVGLAAAAHLIRRGLPAKVYEAGETVAANVRDWGHVRLFSPWEYNTDTVARALLQSHGWQEPPGKAMPTGSDLYEAYLKPLAETPEMTAVIETGATVKAITRQGADKVLSKGRETKPFVLAVSNGNGSIRRDLARAVIDASGTWTAPNPLGAGGILAEGEAENAEHIAYGIPDVLGRDRAAYEGRITLVAGAGHSAANVLLDLAKLAERNPGTSIVWATRGENLMRVYGGGSADQLPARGELGSRLKALVDSGRITLVPGFSVVRVRTAGGQVIVEGETANGLREIGPVDRIVASTGQRPDLNLTRELRLDLDPWLESSRALGPLIDPNLHSCGSVPPHGHRELAHPEPGFYTVGIKSYGRAPTFLMLTGYEQVRSVVAAIAGDLAAADDVHLVLPETGVCSTNLPVDGAPASSGCCGGSAPAQVDACCVADAEAKSAGQSGCGCGTKASEKVAEPAGCC</sequence>
<keyword evidence="2" id="KW-0812">Transmembrane</keyword>
<dbReference type="InterPro" id="IPR050982">
    <property type="entry name" value="Auxin_biosynth/cation_transpt"/>
</dbReference>
<dbReference type="GO" id="GO:0004497">
    <property type="term" value="F:monooxygenase activity"/>
    <property type="evidence" value="ECO:0007669"/>
    <property type="project" value="TreeGrafter"/>
</dbReference>
<gene>
    <name evidence="3" type="ORF">SAMN02927923_02877</name>
</gene>
<keyword evidence="1" id="KW-0560">Oxidoreductase</keyword>
<dbReference type="Gene3D" id="3.50.50.60">
    <property type="entry name" value="FAD/NAD(P)-binding domain"/>
    <property type="match status" value="1"/>
</dbReference>
<dbReference type="EMBL" id="FMVJ01000008">
    <property type="protein sequence ID" value="SCY92827.1"/>
    <property type="molecule type" value="Genomic_DNA"/>
</dbReference>
<evidence type="ECO:0000256" key="2">
    <source>
        <dbReference type="SAM" id="Phobius"/>
    </source>
</evidence>
<protein>
    <submittedName>
        <fullName evidence="3">Pyridine nucleotide-disulphide oxidoreductase</fullName>
    </submittedName>
</protein>
<proteinExistence type="predicted"/>
<dbReference type="SUPFAM" id="SSF51905">
    <property type="entry name" value="FAD/NAD(P)-binding domain"/>
    <property type="match status" value="1"/>
</dbReference>
<evidence type="ECO:0000256" key="1">
    <source>
        <dbReference type="ARBA" id="ARBA00023002"/>
    </source>
</evidence>
<keyword evidence="4" id="KW-1185">Reference proteome</keyword>
<keyword evidence="2" id="KW-0472">Membrane</keyword>
<accession>A0A1G5JWZ0</accession>
<dbReference type="AlphaFoldDB" id="A0A1G5JWZ0"/>
<dbReference type="OrthoDB" id="7279140at2"/>
<dbReference type="RefSeq" id="WP_091135708.1">
    <property type="nucleotide sequence ID" value="NZ_FMVJ01000008.1"/>
</dbReference>
<dbReference type="Proteomes" id="UP000199569">
    <property type="component" value="Unassembled WGS sequence"/>
</dbReference>
<dbReference type="STRING" id="549386.SAMN02927923_02877"/>
<dbReference type="GO" id="GO:0050660">
    <property type="term" value="F:flavin adenine dinucleotide binding"/>
    <property type="evidence" value="ECO:0007669"/>
    <property type="project" value="TreeGrafter"/>
</dbReference>